<gene>
    <name evidence="1" type="ORF">GCM10011369_10570</name>
</gene>
<dbReference type="Proteomes" id="UP000619743">
    <property type="component" value="Unassembled WGS sequence"/>
</dbReference>
<evidence type="ECO:0000313" key="2">
    <source>
        <dbReference type="Proteomes" id="UP000619743"/>
    </source>
</evidence>
<name>A0A8J2U3J7_9GAMM</name>
<reference evidence="2" key="1">
    <citation type="journal article" date="2019" name="Int. J. Syst. Evol. Microbiol.">
        <title>The Global Catalogue of Microorganisms (GCM) 10K type strain sequencing project: providing services to taxonomists for standard genome sequencing and annotation.</title>
        <authorList>
            <consortium name="The Broad Institute Genomics Platform"/>
            <consortium name="The Broad Institute Genome Sequencing Center for Infectious Disease"/>
            <person name="Wu L."/>
            <person name="Ma J."/>
        </authorList>
    </citation>
    <scope>NUCLEOTIDE SEQUENCE [LARGE SCALE GENOMIC DNA]</scope>
    <source>
        <strain evidence="2">CGMCC 1.10130</strain>
    </source>
</reference>
<accession>A0A8J2U3J7</accession>
<organism evidence="1 2">
    <name type="scientific">Neiella marina</name>
    <dbReference type="NCBI Taxonomy" id="508461"/>
    <lineage>
        <taxon>Bacteria</taxon>
        <taxon>Pseudomonadati</taxon>
        <taxon>Pseudomonadota</taxon>
        <taxon>Gammaproteobacteria</taxon>
        <taxon>Alteromonadales</taxon>
        <taxon>Echinimonadaceae</taxon>
        <taxon>Neiella</taxon>
    </lineage>
</organism>
<keyword evidence="2" id="KW-1185">Reference proteome</keyword>
<sequence length="66" mass="7353">MVGKNMYMGQIPIALSPPSPKGFVDGELLVIACTRPDMVWQLELDVELADGQVVQAHWPFLMTHTE</sequence>
<protein>
    <submittedName>
        <fullName evidence="1">Uncharacterized protein</fullName>
    </submittedName>
</protein>
<evidence type="ECO:0000313" key="1">
    <source>
        <dbReference type="EMBL" id="GGA70726.1"/>
    </source>
</evidence>
<comment type="caution">
    <text evidence="1">The sequence shown here is derived from an EMBL/GenBank/DDBJ whole genome shotgun (WGS) entry which is preliminary data.</text>
</comment>
<dbReference type="EMBL" id="BMDX01000003">
    <property type="protein sequence ID" value="GGA70726.1"/>
    <property type="molecule type" value="Genomic_DNA"/>
</dbReference>
<dbReference type="AlphaFoldDB" id="A0A8J2U3J7"/>
<proteinExistence type="predicted"/>